<dbReference type="EMBL" id="JACHFL010000025">
    <property type="protein sequence ID" value="MBB5365999.1"/>
    <property type="molecule type" value="Genomic_DNA"/>
</dbReference>
<dbReference type="Pfam" id="PF03713">
    <property type="entry name" value="DUF305"/>
    <property type="match status" value="2"/>
</dbReference>
<feature type="domain" description="DUF305" evidence="3">
    <location>
        <begin position="205"/>
        <end position="260"/>
    </location>
</feature>
<dbReference type="InterPro" id="IPR012347">
    <property type="entry name" value="Ferritin-like"/>
</dbReference>
<keyword evidence="2" id="KW-1133">Transmembrane helix</keyword>
<dbReference type="InterPro" id="IPR005183">
    <property type="entry name" value="DUF305_CopM-like"/>
</dbReference>
<feature type="transmembrane region" description="Helical" evidence="2">
    <location>
        <begin position="69"/>
        <end position="89"/>
    </location>
</feature>
<feature type="domain" description="DUF305" evidence="3">
    <location>
        <begin position="86"/>
        <end position="173"/>
    </location>
</feature>
<keyword evidence="2" id="KW-0812">Transmembrane</keyword>
<feature type="compositionally biased region" description="Polar residues" evidence="1">
    <location>
        <begin position="25"/>
        <end position="35"/>
    </location>
</feature>
<comment type="caution">
    <text evidence="4">The sequence shown here is derived from an EMBL/GenBank/DDBJ whole genome shotgun (WGS) entry which is preliminary data.</text>
</comment>
<evidence type="ECO:0000313" key="4">
    <source>
        <dbReference type="EMBL" id="MBB5365999.1"/>
    </source>
</evidence>
<name>A0A7W8NFZ9_9DEIO</name>
<accession>A0A7W8NFZ9</accession>
<evidence type="ECO:0000256" key="1">
    <source>
        <dbReference type="SAM" id="MobiDB-lite"/>
    </source>
</evidence>
<dbReference type="AlphaFoldDB" id="A0A7W8NFZ9"/>
<protein>
    <submittedName>
        <fullName evidence="4">Uncharacterized protein (DUF305 family)</fullName>
    </submittedName>
</protein>
<dbReference type="Proteomes" id="UP000552709">
    <property type="component" value="Unassembled WGS sequence"/>
</dbReference>
<feature type="region of interest" description="Disordered" evidence="1">
    <location>
        <begin position="12"/>
        <end position="35"/>
    </location>
</feature>
<dbReference type="Gene3D" id="1.20.1260.10">
    <property type="match status" value="2"/>
</dbReference>
<evidence type="ECO:0000313" key="5">
    <source>
        <dbReference type="Proteomes" id="UP000552709"/>
    </source>
</evidence>
<reference evidence="4 5" key="1">
    <citation type="submission" date="2020-08" db="EMBL/GenBank/DDBJ databases">
        <title>Genomic Encyclopedia of Type Strains, Phase IV (KMG-IV): sequencing the most valuable type-strain genomes for metagenomic binning, comparative biology and taxonomic classification.</title>
        <authorList>
            <person name="Goeker M."/>
        </authorList>
    </citation>
    <scope>NUCLEOTIDE SEQUENCE [LARGE SCALE GENOMIC DNA]</scope>
    <source>
        <strain evidence="4 5">DSM 27939</strain>
    </source>
</reference>
<keyword evidence="2" id="KW-0472">Membrane</keyword>
<evidence type="ECO:0000259" key="3">
    <source>
        <dbReference type="Pfam" id="PF03713"/>
    </source>
</evidence>
<gene>
    <name evidence="4" type="ORF">HNQ08_005125</name>
</gene>
<dbReference type="PANTHER" id="PTHR36933">
    <property type="entry name" value="SLL0788 PROTEIN"/>
    <property type="match status" value="1"/>
</dbReference>
<organism evidence="4 5">
    <name type="scientific">Deinococcus humi</name>
    <dbReference type="NCBI Taxonomy" id="662880"/>
    <lineage>
        <taxon>Bacteria</taxon>
        <taxon>Thermotogati</taxon>
        <taxon>Deinococcota</taxon>
        <taxon>Deinococci</taxon>
        <taxon>Deinococcales</taxon>
        <taxon>Deinococcaceae</taxon>
        <taxon>Deinococcus</taxon>
    </lineage>
</organism>
<sequence>MISILDQRRAKPPFRRTGFKVPPQERQTSGATLLSSRHSAPVKALTPFAIALYTSFTGEQYRQAMKRNLVMTALFGLSTAGLAQGMAGMDHSTMPGMSSSSGMTMKMDMSSLEKLKGKAFDQAFLSMMIPHHQTAVEMSRAVLPVSKDATVKRWANEIIKAQNKEISQMNTLLKSYGGSDLGMANMMKKSMGGMADMVKKAKNPDVAFVQGMIPHHTSAIDMATMALEKSSNATVLTLARDIVRAQASEAHDFRVWLMKRGL</sequence>
<evidence type="ECO:0000256" key="2">
    <source>
        <dbReference type="SAM" id="Phobius"/>
    </source>
</evidence>
<dbReference type="RefSeq" id="WP_229790263.1">
    <property type="nucleotide sequence ID" value="NZ_JACHFL010000025.1"/>
</dbReference>
<proteinExistence type="predicted"/>
<keyword evidence="5" id="KW-1185">Reference proteome</keyword>
<dbReference type="PANTHER" id="PTHR36933:SF1">
    <property type="entry name" value="SLL0788 PROTEIN"/>
    <property type="match status" value="1"/>
</dbReference>